<dbReference type="InterPro" id="IPR036691">
    <property type="entry name" value="Endo/exonu/phosph_ase_sf"/>
</dbReference>
<evidence type="ECO:0000313" key="2">
    <source>
        <dbReference type="Proteomes" id="UP001633002"/>
    </source>
</evidence>
<protein>
    <recommendedName>
        <fullName evidence="3">Endonuclease/exonuclease/phosphatase domain-containing protein</fullName>
    </recommendedName>
</protein>
<gene>
    <name evidence="1" type="ORF">R1sor_013769</name>
</gene>
<accession>A0ABD3HAQ4</accession>
<reference evidence="1 2" key="1">
    <citation type="submission" date="2024-09" db="EMBL/GenBank/DDBJ databases">
        <title>Chromosome-scale assembly of Riccia sorocarpa.</title>
        <authorList>
            <person name="Paukszto L."/>
        </authorList>
    </citation>
    <scope>NUCLEOTIDE SEQUENCE [LARGE SCALE GENOMIC DNA]</scope>
    <source>
        <strain evidence="1">LP-2024</strain>
        <tissue evidence="1">Aerial parts of the thallus</tissue>
    </source>
</reference>
<sequence length="403" mass="44607">MEVQSGGTSQVLRAVESLPPIPDFAHILDNLEVETRSYAAVVKDQTLALLDNEREKSVIHLKSLQEAVAEQKRLMEVESPQLQQALTAMEGRIESTVNNAMSRTVSGPVSDHNFTQVLSDMEDRLRTYVDTARVSQASVLHEQELERAAQKARSLNLRVVGLAETEGEDTRQAVLNLFQDILRVSSPGIAQAARISKGESGFEKISSIGTVKTRAKGRGSGGIAIWGRSGLRLEVQVEKVDIHKNFICLRISTSPGTAPTFLVVAYFPPWGSPVYTSDRTEDPFSEVSQMVLMLQKRGPVWILGDFNGRSESRQGILTPEAGSSMWHAEENSVWTRLSVDKRRNRFTEPFLHMASVCSLTILNGTEKFVHTNEYTFSSSAGESVVDYLMASVVVLFILMPRNP</sequence>
<dbReference type="EMBL" id="JBJQOH010000004">
    <property type="protein sequence ID" value="KAL3687460.1"/>
    <property type="molecule type" value="Genomic_DNA"/>
</dbReference>
<dbReference type="AlphaFoldDB" id="A0ABD3HAQ4"/>
<dbReference type="Gene3D" id="3.60.10.10">
    <property type="entry name" value="Endonuclease/exonuclease/phosphatase"/>
    <property type="match status" value="1"/>
</dbReference>
<evidence type="ECO:0008006" key="3">
    <source>
        <dbReference type="Google" id="ProtNLM"/>
    </source>
</evidence>
<comment type="caution">
    <text evidence="1">The sequence shown here is derived from an EMBL/GenBank/DDBJ whole genome shotgun (WGS) entry which is preliminary data.</text>
</comment>
<dbReference type="SUPFAM" id="SSF56219">
    <property type="entry name" value="DNase I-like"/>
    <property type="match status" value="1"/>
</dbReference>
<proteinExistence type="predicted"/>
<evidence type="ECO:0000313" key="1">
    <source>
        <dbReference type="EMBL" id="KAL3687460.1"/>
    </source>
</evidence>
<keyword evidence="2" id="KW-1185">Reference proteome</keyword>
<dbReference type="Proteomes" id="UP001633002">
    <property type="component" value="Unassembled WGS sequence"/>
</dbReference>
<organism evidence="1 2">
    <name type="scientific">Riccia sorocarpa</name>
    <dbReference type="NCBI Taxonomy" id="122646"/>
    <lineage>
        <taxon>Eukaryota</taxon>
        <taxon>Viridiplantae</taxon>
        <taxon>Streptophyta</taxon>
        <taxon>Embryophyta</taxon>
        <taxon>Marchantiophyta</taxon>
        <taxon>Marchantiopsida</taxon>
        <taxon>Marchantiidae</taxon>
        <taxon>Marchantiales</taxon>
        <taxon>Ricciaceae</taxon>
        <taxon>Riccia</taxon>
    </lineage>
</organism>
<name>A0ABD3HAQ4_9MARC</name>